<dbReference type="Proteomes" id="UP000499080">
    <property type="component" value="Unassembled WGS sequence"/>
</dbReference>
<reference evidence="1 2" key="1">
    <citation type="journal article" date="2019" name="Sci. Rep.">
        <title>Orb-weaving spider Araneus ventricosus genome elucidates the spidroin gene catalogue.</title>
        <authorList>
            <person name="Kono N."/>
            <person name="Nakamura H."/>
            <person name="Ohtoshi R."/>
            <person name="Moran D.A.P."/>
            <person name="Shinohara A."/>
            <person name="Yoshida Y."/>
            <person name="Fujiwara M."/>
            <person name="Mori M."/>
            <person name="Tomita M."/>
            <person name="Arakawa K."/>
        </authorList>
    </citation>
    <scope>NUCLEOTIDE SEQUENCE [LARGE SCALE GENOMIC DNA]</scope>
</reference>
<dbReference type="EMBL" id="BGPR01007982">
    <property type="protein sequence ID" value="GBN30791.1"/>
    <property type="molecule type" value="Genomic_DNA"/>
</dbReference>
<accession>A0A4Y2MUD9</accession>
<comment type="caution">
    <text evidence="1">The sequence shown here is derived from an EMBL/GenBank/DDBJ whole genome shotgun (WGS) entry which is preliminary data.</text>
</comment>
<gene>
    <name evidence="1" type="ORF">AVEN_68151_1</name>
</gene>
<sequence>MIPWLNCSADVKAPKQDLCFLKSYKRIDETVSGAALKKFILHLWYLSEELSALSLFDEAVDVQVKLKIVANLDRECQHHRTTICGMCIATNELTPI</sequence>
<evidence type="ECO:0000313" key="2">
    <source>
        <dbReference type="Proteomes" id="UP000499080"/>
    </source>
</evidence>
<dbReference type="OrthoDB" id="6380626at2759"/>
<organism evidence="1 2">
    <name type="scientific">Araneus ventricosus</name>
    <name type="common">Orbweaver spider</name>
    <name type="synonym">Epeira ventricosa</name>
    <dbReference type="NCBI Taxonomy" id="182803"/>
    <lineage>
        <taxon>Eukaryota</taxon>
        <taxon>Metazoa</taxon>
        <taxon>Ecdysozoa</taxon>
        <taxon>Arthropoda</taxon>
        <taxon>Chelicerata</taxon>
        <taxon>Arachnida</taxon>
        <taxon>Araneae</taxon>
        <taxon>Araneomorphae</taxon>
        <taxon>Entelegynae</taxon>
        <taxon>Araneoidea</taxon>
        <taxon>Araneidae</taxon>
        <taxon>Araneus</taxon>
    </lineage>
</organism>
<proteinExistence type="predicted"/>
<protein>
    <submittedName>
        <fullName evidence="1">Uncharacterized protein</fullName>
    </submittedName>
</protein>
<keyword evidence="2" id="KW-1185">Reference proteome</keyword>
<dbReference type="AlphaFoldDB" id="A0A4Y2MUD9"/>
<evidence type="ECO:0000313" key="1">
    <source>
        <dbReference type="EMBL" id="GBN30791.1"/>
    </source>
</evidence>
<name>A0A4Y2MUD9_ARAVE</name>